<dbReference type="AlphaFoldDB" id="A0A1T4VTE2"/>
<evidence type="ECO:0000313" key="2">
    <source>
        <dbReference type="EMBL" id="SKA68115.1"/>
    </source>
</evidence>
<name>A0A1T4VTE2_9BACT</name>
<feature type="domain" description="NADH:ubiquinone oxidoreductase 30kDa subunit" evidence="1">
    <location>
        <begin position="43"/>
        <end position="139"/>
    </location>
</feature>
<dbReference type="PANTHER" id="PTHR43485">
    <property type="entry name" value="HYDROGENASE-4 COMPONENT G"/>
    <property type="match status" value="1"/>
</dbReference>
<proteinExistence type="predicted"/>
<keyword evidence="3" id="KW-1185">Reference proteome</keyword>
<dbReference type="InterPro" id="IPR037232">
    <property type="entry name" value="NADH_quin_OxRdtase_su_C/D-like"/>
</dbReference>
<sequence length="176" mass="19759">MSTVLQHSIEILIQRLLPETAVRWTSDEKKNLYGWVELEHAASLATVAKELLTVQGRLMTITAHAPEEHSEKGFFEVCYHFDVKGTALTLRVVPEGATPTVPSITPWHKAADWAEREIHELYQIEVAGHPNPEPLFLSNITQPLAMERLVPLSTMSNGACTNVLWEHIMGEKAEKN</sequence>
<dbReference type="Gene3D" id="3.30.460.80">
    <property type="entry name" value="NADH:ubiquinone oxidoreductase, 30kDa subunit"/>
    <property type="match status" value="1"/>
</dbReference>
<dbReference type="InterPro" id="IPR001268">
    <property type="entry name" value="NADH_UbQ_OxRdtase_30kDa_su"/>
</dbReference>
<dbReference type="Proteomes" id="UP000189733">
    <property type="component" value="Unassembled WGS sequence"/>
</dbReference>
<organism evidence="2 3">
    <name type="scientific">Desulfobaculum bizertense DSM 18034</name>
    <dbReference type="NCBI Taxonomy" id="1121442"/>
    <lineage>
        <taxon>Bacteria</taxon>
        <taxon>Pseudomonadati</taxon>
        <taxon>Thermodesulfobacteriota</taxon>
        <taxon>Desulfovibrionia</taxon>
        <taxon>Desulfovibrionales</taxon>
        <taxon>Desulfovibrionaceae</taxon>
        <taxon>Desulfobaculum</taxon>
    </lineage>
</organism>
<dbReference type="GO" id="GO:0008137">
    <property type="term" value="F:NADH dehydrogenase (ubiquinone) activity"/>
    <property type="evidence" value="ECO:0007669"/>
    <property type="project" value="InterPro"/>
</dbReference>
<dbReference type="EMBL" id="FUYA01000002">
    <property type="protein sequence ID" value="SKA68115.1"/>
    <property type="molecule type" value="Genomic_DNA"/>
</dbReference>
<dbReference type="SUPFAM" id="SSF143243">
    <property type="entry name" value="Nqo5-like"/>
    <property type="match status" value="1"/>
</dbReference>
<dbReference type="STRING" id="1121442.SAMN02745702_00952"/>
<accession>A0A1T4VTE2</accession>
<reference evidence="2 3" key="1">
    <citation type="submission" date="2017-02" db="EMBL/GenBank/DDBJ databases">
        <authorList>
            <person name="Peterson S.W."/>
        </authorList>
    </citation>
    <scope>NUCLEOTIDE SEQUENCE [LARGE SCALE GENOMIC DNA]</scope>
    <source>
        <strain evidence="2 3">DSM 18034</strain>
    </source>
</reference>
<evidence type="ECO:0000259" key="1">
    <source>
        <dbReference type="Pfam" id="PF00329"/>
    </source>
</evidence>
<protein>
    <submittedName>
        <fullName evidence="2">NADH dehydrogenase subunit C</fullName>
    </submittedName>
</protein>
<dbReference type="InterPro" id="IPR052197">
    <property type="entry name" value="ComplexI_49kDa-like"/>
</dbReference>
<evidence type="ECO:0000313" key="3">
    <source>
        <dbReference type="Proteomes" id="UP000189733"/>
    </source>
</evidence>
<gene>
    <name evidence="2" type="ORF">SAMN02745702_00952</name>
</gene>
<dbReference type="PANTHER" id="PTHR43485:SF1">
    <property type="entry name" value="FORMATE HYDROGENLYASE SUBUNIT 5-RELATED"/>
    <property type="match status" value="1"/>
</dbReference>
<dbReference type="RefSeq" id="WP_078684250.1">
    <property type="nucleotide sequence ID" value="NZ_FUYA01000002.1"/>
</dbReference>
<dbReference type="OrthoDB" id="9803286at2"/>
<dbReference type="Pfam" id="PF00329">
    <property type="entry name" value="Complex1_30kDa"/>
    <property type="match status" value="1"/>
</dbReference>